<accession>A0A7C9CHH4</accession>
<name>A0A7C9CHH4_OPUST</name>
<reference evidence="1" key="2">
    <citation type="submission" date="2020-07" db="EMBL/GenBank/DDBJ databases">
        <authorList>
            <person name="Vera ALvarez R."/>
            <person name="Arias-Moreno D.M."/>
            <person name="Jimenez-Jacinto V."/>
            <person name="Jimenez-Bremont J.F."/>
            <person name="Swaminathan K."/>
            <person name="Moose S.P."/>
            <person name="Guerrero-Gonzalez M.L."/>
            <person name="Marino-Ramirez L."/>
            <person name="Landsman D."/>
            <person name="Rodriguez-Kessler M."/>
            <person name="Delgado-Sanchez P."/>
        </authorList>
    </citation>
    <scope>NUCLEOTIDE SEQUENCE</scope>
    <source>
        <tissue evidence="1">Cladode</tissue>
    </source>
</reference>
<sequence length="157" mass="16983">MLRVAGSVALKRGKFPNRAFKAFKYSSFTVPVAHKSFSIAAVIALTVSLEAYSWIVLLENSSLINIAACTEVSGSLEPIRSSITWTPPASATALLFDRLYITRFCKAQIATTFISSVGWSSSKLTKARQAETASAVRARVSFWKRSPKASVASNLAC</sequence>
<evidence type="ECO:0000313" key="1">
    <source>
        <dbReference type="EMBL" id="MBA4618421.1"/>
    </source>
</evidence>
<dbReference type="AlphaFoldDB" id="A0A7C9CHH4"/>
<protein>
    <submittedName>
        <fullName evidence="1">Uncharacterized protein</fullName>
    </submittedName>
</protein>
<proteinExistence type="predicted"/>
<reference evidence="1" key="1">
    <citation type="journal article" date="2013" name="J. Plant Res.">
        <title>Effect of fungi and light on seed germination of three Opuntia species from semiarid lands of central Mexico.</title>
        <authorList>
            <person name="Delgado-Sanchez P."/>
            <person name="Jimenez-Bremont J.F."/>
            <person name="Guerrero-Gonzalez Mde L."/>
            <person name="Flores J."/>
        </authorList>
    </citation>
    <scope>NUCLEOTIDE SEQUENCE</scope>
    <source>
        <tissue evidence="1">Cladode</tissue>
    </source>
</reference>
<dbReference type="EMBL" id="GISG01020772">
    <property type="protein sequence ID" value="MBA4618421.1"/>
    <property type="molecule type" value="Transcribed_RNA"/>
</dbReference>
<organism evidence="1">
    <name type="scientific">Opuntia streptacantha</name>
    <name type="common">Prickly pear cactus</name>
    <name type="synonym">Opuntia cardona</name>
    <dbReference type="NCBI Taxonomy" id="393608"/>
    <lineage>
        <taxon>Eukaryota</taxon>
        <taxon>Viridiplantae</taxon>
        <taxon>Streptophyta</taxon>
        <taxon>Embryophyta</taxon>
        <taxon>Tracheophyta</taxon>
        <taxon>Spermatophyta</taxon>
        <taxon>Magnoliopsida</taxon>
        <taxon>eudicotyledons</taxon>
        <taxon>Gunneridae</taxon>
        <taxon>Pentapetalae</taxon>
        <taxon>Caryophyllales</taxon>
        <taxon>Cactineae</taxon>
        <taxon>Cactaceae</taxon>
        <taxon>Opuntioideae</taxon>
        <taxon>Opuntia</taxon>
    </lineage>
</organism>